<accession>A0A346NKF6</accession>
<dbReference type="Proteomes" id="UP000262073">
    <property type="component" value="Chromosome"/>
</dbReference>
<sequence length="66" mass="7415">MSQYCSSRSLPVLSPCIGQCQLDAAARCTGCFRDLSQITTWTQLTAREQRQVIALCDQRRSQTTKC</sequence>
<keyword evidence="2" id="KW-1185">Reference proteome</keyword>
<protein>
    <submittedName>
        <fullName evidence="1">DUF1289 domain-containing protein</fullName>
    </submittedName>
</protein>
<evidence type="ECO:0000313" key="2">
    <source>
        <dbReference type="Proteomes" id="UP000262073"/>
    </source>
</evidence>
<dbReference type="OrthoDB" id="9811423at2"/>
<organism evidence="1 2">
    <name type="scientific">Salinimonas sediminis</name>
    <dbReference type="NCBI Taxonomy" id="2303538"/>
    <lineage>
        <taxon>Bacteria</taxon>
        <taxon>Pseudomonadati</taxon>
        <taxon>Pseudomonadota</taxon>
        <taxon>Gammaproteobacteria</taxon>
        <taxon>Alteromonadales</taxon>
        <taxon>Alteromonadaceae</taxon>
        <taxon>Alteromonas/Salinimonas group</taxon>
        <taxon>Salinimonas</taxon>
    </lineage>
</organism>
<dbReference type="RefSeq" id="WP_117316000.1">
    <property type="nucleotide sequence ID" value="NZ_CP031769.1"/>
</dbReference>
<dbReference type="EMBL" id="CP031769">
    <property type="protein sequence ID" value="AXR06013.1"/>
    <property type="molecule type" value="Genomic_DNA"/>
</dbReference>
<dbReference type="KEGG" id="salm:D0Y50_06270"/>
<dbReference type="Pfam" id="PF06945">
    <property type="entry name" value="DUF1289"/>
    <property type="match status" value="1"/>
</dbReference>
<dbReference type="AlphaFoldDB" id="A0A346NKF6"/>
<dbReference type="PANTHER" id="PTHR35175">
    <property type="entry name" value="DUF1289 DOMAIN-CONTAINING PROTEIN"/>
    <property type="match status" value="1"/>
</dbReference>
<dbReference type="InterPro" id="IPR010710">
    <property type="entry name" value="DUF1289"/>
</dbReference>
<evidence type="ECO:0000313" key="1">
    <source>
        <dbReference type="EMBL" id="AXR06013.1"/>
    </source>
</evidence>
<reference evidence="1 2" key="1">
    <citation type="submission" date="2018-08" db="EMBL/GenBank/DDBJ databases">
        <title>Salinimonas sediminis sp. nov., a piezophilic bacterium isolated from a deep-sea sediment sample from the New Britain Trench.</title>
        <authorList>
            <person name="Cao J."/>
        </authorList>
    </citation>
    <scope>NUCLEOTIDE SEQUENCE [LARGE SCALE GENOMIC DNA]</scope>
    <source>
        <strain evidence="1 2">N102</strain>
    </source>
</reference>
<name>A0A346NKF6_9ALTE</name>
<proteinExistence type="predicted"/>
<gene>
    <name evidence="1" type="ORF">D0Y50_06270</name>
</gene>
<dbReference type="PANTHER" id="PTHR35175:SF1">
    <property type="entry name" value="OXIDOREDUCTASE"/>
    <property type="match status" value="1"/>
</dbReference>